<comment type="similarity">
    <text evidence="1 5">Belongs to the acetyltransferase family. RimI subfamily.</text>
</comment>
<dbReference type="InterPro" id="IPR006464">
    <property type="entry name" value="AcTrfase_RimI/Ard1"/>
</dbReference>
<feature type="active site" description="Proton donor" evidence="5">
    <location>
        <position position="124"/>
    </location>
</feature>
<comment type="catalytic activity">
    <reaction evidence="5">
        <text>N-terminal L-alanyl-[ribosomal protein bS18] + acetyl-CoA = N-terminal N(alpha)-acetyl-L-alanyl-[ribosomal protein bS18] + CoA + H(+)</text>
        <dbReference type="Rhea" id="RHEA:43756"/>
        <dbReference type="Rhea" id="RHEA-COMP:10676"/>
        <dbReference type="Rhea" id="RHEA-COMP:10677"/>
        <dbReference type="ChEBI" id="CHEBI:15378"/>
        <dbReference type="ChEBI" id="CHEBI:57287"/>
        <dbReference type="ChEBI" id="CHEBI:57288"/>
        <dbReference type="ChEBI" id="CHEBI:64718"/>
        <dbReference type="ChEBI" id="CHEBI:83683"/>
        <dbReference type="EC" id="2.3.1.266"/>
    </reaction>
</comment>
<evidence type="ECO:0000256" key="2">
    <source>
        <dbReference type="ARBA" id="ARBA00022490"/>
    </source>
</evidence>
<comment type="function">
    <text evidence="5">Acetylates the N-terminal alanine of ribosomal protein bS18.</text>
</comment>
<dbReference type="InterPro" id="IPR050680">
    <property type="entry name" value="YpeA/RimI_acetyltransf"/>
</dbReference>
<organism evidence="7 8">
    <name type="scientific">Noviherbaspirillum suwonense</name>
    <dbReference type="NCBI Taxonomy" id="1224511"/>
    <lineage>
        <taxon>Bacteria</taxon>
        <taxon>Pseudomonadati</taxon>
        <taxon>Pseudomonadota</taxon>
        <taxon>Betaproteobacteria</taxon>
        <taxon>Burkholderiales</taxon>
        <taxon>Oxalobacteraceae</taxon>
        <taxon>Noviherbaspirillum</taxon>
    </lineage>
</organism>
<protein>
    <recommendedName>
        <fullName evidence="5">[Ribosomal protein bS18]-alanine N-acetyltransferase</fullName>
        <ecNumber evidence="5">2.3.1.266</ecNumber>
    </recommendedName>
</protein>
<dbReference type="PANTHER" id="PTHR43420:SF44">
    <property type="entry name" value="ACETYLTRANSFERASE YPEA"/>
    <property type="match status" value="1"/>
</dbReference>
<feature type="active site" description="Proton acceptor" evidence="5">
    <location>
        <position position="112"/>
    </location>
</feature>
<evidence type="ECO:0000256" key="3">
    <source>
        <dbReference type="ARBA" id="ARBA00022679"/>
    </source>
</evidence>
<dbReference type="InterPro" id="IPR000182">
    <property type="entry name" value="GNAT_dom"/>
</dbReference>
<evidence type="ECO:0000313" key="7">
    <source>
        <dbReference type="EMBL" id="SMP50005.1"/>
    </source>
</evidence>
<feature type="binding site" evidence="5">
    <location>
        <position position="117"/>
    </location>
    <ligand>
        <name>acetyl-CoA</name>
        <dbReference type="ChEBI" id="CHEBI:57288"/>
    </ligand>
</feature>
<dbReference type="Proteomes" id="UP001158049">
    <property type="component" value="Unassembled WGS sequence"/>
</dbReference>
<keyword evidence="2 5" id="KW-0963">Cytoplasm</keyword>
<comment type="caution">
    <text evidence="7">The sequence shown here is derived from an EMBL/GenBank/DDBJ whole genome shotgun (WGS) entry which is preliminary data.</text>
</comment>
<dbReference type="CDD" id="cd04301">
    <property type="entry name" value="NAT_SF"/>
    <property type="match status" value="1"/>
</dbReference>
<dbReference type="PANTHER" id="PTHR43420">
    <property type="entry name" value="ACETYLTRANSFERASE"/>
    <property type="match status" value="1"/>
</dbReference>
<dbReference type="PROSITE" id="PS51186">
    <property type="entry name" value="GNAT"/>
    <property type="match status" value="1"/>
</dbReference>
<keyword evidence="3 5" id="KW-0808">Transferase</keyword>
<comment type="caution">
    <text evidence="5">Lacks conserved residue(s) required for the propagation of feature annotation.</text>
</comment>
<dbReference type="EMBL" id="FXUL01000002">
    <property type="protein sequence ID" value="SMP50005.1"/>
    <property type="molecule type" value="Genomic_DNA"/>
</dbReference>
<dbReference type="Pfam" id="PF00583">
    <property type="entry name" value="Acetyltransf_1"/>
    <property type="match status" value="1"/>
</dbReference>
<keyword evidence="8" id="KW-1185">Reference proteome</keyword>
<sequence length="156" mass="17782">MNARLQTGPVRFSHMREDDVPSVLRIEQAAYPFPWTGGNFLDSIRSGYLCRVARDDRREIVGYFLMMMALDEAHLLNITVDPALHGRGYGLALLAHANDCARDKGMRSVMLEVRPSNHRALAIYERYGFTRIGVRRNYYPAPDNTRENAIVMKAPL</sequence>
<evidence type="ECO:0000256" key="4">
    <source>
        <dbReference type="ARBA" id="ARBA00023315"/>
    </source>
</evidence>
<name>A0ABY1PYZ0_9BURK</name>
<accession>A0ABY1PYZ0</accession>
<dbReference type="RefSeq" id="WP_283441166.1">
    <property type="nucleotide sequence ID" value="NZ_FXUL01000002.1"/>
</dbReference>
<feature type="domain" description="N-acetyltransferase" evidence="6">
    <location>
        <begin position="10"/>
        <end position="156"/>
    </location>
</feature>
<dbReference type="SUPFAM" id="SSF55729">
    <property type="entry name" value="Acyl-CoA N-acyltransferases (Nat)"/>
    <property type="match status" value="1"/>
</dbReference>
<dbReference type="InterPro" id="IPR016181">
    <property type="entry name" value="Acyl_CoA_acyltransferase"/>
</dbReference>
<evidence type="ECO:0000313" key="8">
    <source>
        <dbReference type="Proteomes" id="UP001158049"/>
    </source>
</evidence>
<dbReference type="NCBIfam" id="TIGR01575">
    <property type="entry name" value="rimI"/>
    <property type="match status" value="1"/>
</dbReference>
<comment type="subcellular location">
    <subcellularLocation>
        <location evidence="5">Cytoplasm</location>
    </subcellularLocation>
</comment>
<evidence type="ECO:0000259" key="6">
    <source>
        <dbReference type="PROSITE" id="PS51186"/>
    </source>
</evidence>
<dbReference type="Gene3D" id="3.40.630.30">
    <property type="match status" value="1"/>
</dbReference>
<evidence type="ECO:0000256" key="1">
    <source>
        <dbReference type="ARBA" id="ARBA00005395"/>
    </source>
</evidence>
<dbReference type="HAMAP" id="MF_02210">
    <property type="entry name" value="RimI"/>
    <property type="match status" value="1"/>
</dbReference>
<dbReference type="InterPro" id="IPR043690">
    <property type="entry name" value="RimI"/>
</dbReference>
<proteinExistence type="inferred from homology"/>
<evidence type="ECO:0000256" key="5">
    <source>
        <dbReference type="HAMAP-Rule" id="MF_02210"/>
    </source>
</evidence>
<keyword evidence="4 5" id="KW-0012">Acyltransferase</keyword>
<dbReference type="EC" id="2.3.1.266" evidence="5"/>
<reference evidence="7 8" key="1">
    <citation type="submission" date="2017-05" db="EMBL/GenBank/DDBJ databases">
        <authorList>
            <person name="Varghese N."/>
            <person name="Submissions S."/>
        </authorList>
    </citation>
    <scope>NUCLEOTIDE SEQUENCE [LARGE SCALE GENOMIC DNA]</scope>
    <source>
        <strain evidence="7 8">DSM 26001</strain>
    </source>
</reference>
<gene>
    <name evidence="5" type="primary">rimI</name>
    <name evidence="7" type="ORF">SAMN06295970_102370</name>
</gene>